<evidence type="ECO:0000313" key="3">
    <source>
        <dbReference type="Proteomes" id="UP000280344"/>
    </source>
</evidence>
<dbReference type="Proteomes" id="UP000280344">
    <property type="component" value="Chromosome"/>
</dbReference>
<name>A0A3S9PYB4_9ACTO</name>
<evidence type="ECO:0000313" key="2">
    <source>
        <dbReference type="EMBL" id="AZQ77351.1"/>
    </source>
</evidence>
<dbReference type="AlphaFoldDB" id="A0A3S9PYB4"/>
<dbReference type="EMBL" id="CP034593">
    <property type="protein sequence ID" value="AZQ77351.1"/>
    <property type="molecule type" value="Genomic_DNA"/>
</dbReference>
<gene>
    <name evidence="2" type="ORF">EJ997_08430</name>
</gene>
<dbReference type="RefSeq" id="WP_126704154.1">
    <property type="nucleotide sequence ID" value="NZ_CP034593.1"/>
</dbReference>
<proteinExistence type="predicted"/>
<keyword evidence="3" id="KW-1185">Reference proteome</keyword>
<evidence type="ECO:0000256" key="1">
    <source>
        <dbReference type="SAM" id="MobiDB-lite"/>
    </source>
</evidence>
<accession>A0A3S9PYB4</accession>
<protein>
    <submittedName>
        <fullName evidence="2">Antitoxin</fullName>
    </submittedName>
</protein>
<feature type="region of interest" description="Disordered" evidence="1">
    <location>
        <begin position="1"/>
        <end position="57"/>
    </location>
</feature>
<organism evidence="2 3">
    <name type="scientific">Flaviflexus ciconiae</name>
    <dbReference type="NCBI Taxonomy" id="2496867"/>
    <lineage>
        <taxon>Bacteria</taxon>
        <taxon>Bacillati</taxon>
        <taxon>Actinomycetota</taxon>
        <taxon>Actinomycetes</taxon>
        <taxon>Actinomycetales</taxon>
        <taxon>Actinomycetaceae</taxon>
        <taxon>Flaviflexus</taxon>
    </lineage>
</organism>
<sequence length="57" mass="6391">MGIFDKAKDSLHSEKAEQVSDQALDRAEEFASSKAGDEHQEKISNTRENVDKRIGNE</sequence>
<dbReference type="OrthoDB" id="3267972at2"/>
<dbReference type="InterPro" id="IPR028037">
    <property type="entry name" value="Antitoxin_Rv0909/MT0933"/>
</dbReference>
<reference evidence="2 3" key="1">
    <citation type="submission" date="2018-12" db="EMBL/GenBank/DDBJ databases">
        <title>Complete genome sequence of Flaviflexus sp. H23T48.</title>
        <authorList>
            <person name="Bae J.-W."/>
            <person name="Lee J.-Y."/>
        </authorList>
    </citation>
    <scope>NUCLEOTIDE SEQUENCE [LARGE SCALE GENOMIC DNA]</scope>
    <source>
        <strain evidence="2 3">H23T48</strain>
    </source>
</reference>
<dbReference type="Pfam" id="PF14013">
    <property type="entry name" value="MT0933_antitox"/>
    <property type="match status" value="1"/>
</dbReference>
<dbReference type="KEGG" id="flh:EJ997_08430"/>